<dbReference type="Pfam" id="PF00348">
    <property type="entry name" value="polyprenyl_synt"/>
    <property type="match status" value="1"/>
</dbReference>
<gene>
    <name evidence="7" type="ORF">PRVXT_001220</name>
</gene>
<dbReference type="GO" id="GO:0004659">
    <property type="term" value="F:prenyltransferase activity"/>
    <property type="evidence" value="ECO:0007669"/>
    <property type="project" value="InterPro"/>
</dbReference>
<organism evidence="7">
    <name type="scientific">Proteinivorax tanatarense</name>
    <dbReference type="NCBI Taxonomy" id="1260629"/>
    <lineage>
        <taxon>Bacteria</taxon>
        <taxon>Bacillati</taxon>
        <taxon>Bacillota</taxon>
        <taxon>Clostridia</taxon>
        <taxon>Eubacteriales</taxon>
        <taxon>Proteinivoracaceae</taxon>
        <taxon>Proteinivorax</taxon>
    </lineage>
</organism>
<comment type="cofactor">
    <cofactor evidence="1">
        <name>Mg(2+)</name>
        <dbReference type="ChEBI" id="CHEBI:18420"/>
    </cofactor>
</comment>
<dbReference type="RefSeq" id="WP_350344780.1">
    <property type="nucleotide sequence ID" value="NZ_CP158367.1"/>
</dbReference>
<evidence type="ECO:0000256" key="3">
    <source>
        <dbReference type="ARBA" id="ARBA00022679"/>
    </source>
</evidence>
<dbReference type="AlphaFoldDB" id="A0AAU7VPQ9"/>
<keyword evidence="3 6" id="KW-0808">Transferase</keyword>
<dbReference type="Gene3D" id="1.10.600.10">
    <property type="entry name" value="Farnesyl Diphosphate Synthase"/>
    <property type="match status" value="1"/>
</dbReference>
<keyword evidence="5" id="KW-0460">Magnesium</keyword>
<proteinExistence type="inferred from homology"/>
<accession>A0AAU7VPQ9</accession>
<evidence type="ECO:0000256" key="4">
    <source>
        <dbReference type="ARBA" id="ARBA00022723"/>
    </source>
</evidence>
<keyword evidence="4" id="KW-0479">Metal-binding</keyword>
<name>A0AAU7VPQ9_9FIRM</name>
<dbReference type="PANTHER" id="PTHR12001">
    <property type="entry name" value="GERANYLGERANYL PYROPHOSPHATE SYNTHASE"/>
    <property type="match status" value="1"/>
</dbReference>
<dbReference type="PANTHER" id="PTHR12001:SF69">
    <property type="entry name" value="ALL TRANS-POLYPRENYL-DIPHOSPHATE SYNTHASE PDSS1"/>
    <property type="match status" value="1"/>
</dbReference>
<dbReference type="EMBL" id="CP158367">
    <property type="protein sequence ID" value="XBX76045.1"/>
    <property type="molecule type" value="Genomic_DNA"/>
</dbReference>
<evidence type="ECO:0000313" key="7">
    <source>
        <dbReference type="EMBL" id="XBX76045.1"/>
    </source>
</evidence>
<dbReference type="PROSITE" id="PS00444">
    <property type="entry name" value="POLYPRENYL_SYNTHASE_2"/>
    <property type="match status" value="1"/>
</dbReference>
<dbReference type="PROSITE" id="PS00723">
    <property type="entry name" value="POLYPRENYL_SYNTHASE_1"/>
    <property type="match status" value="1"/>
</dbReference>
<protein>
    <submittedName>
        <fullName evidence="7">Polyprenyl synthetase family protein</fullName>
    </submittedName>
</protein>
<reference evidence="7" key="2">
    <citation type="submission" date="2024-06" db="EMBL/GenBank/DDBJ databases">
        <authorList>
            <person name="Petrova K.O."/>
            <person name="Toshchakov S.V."/>
            <person name="Boltjanskaja Y.V."/>
            <person name="Kevbrin V."/>
        </authorList>
    </citation>
    <scope>NUCLEOTIDE SEQUENCE</scope>
    <source>
        <strain evidence="7">Z-910T</strain>
    </source>
</reference>
<dbReference type="SUPFAM" id="SSF48576">
    <property type="entry name" value="Terpenoid synthases"/>
    <property type="match status" value="1"/>
</dbReference>
<dbReference type="InterPro" id="IPR033749">
    <property type="entry name" value="Polyprenyl_synt_CS"/>
</dbReference>
<dbReference type="SFLD" id="SFLDS00005">
    <property type="entry name" value="Isoprenoid_Synthase_Type_I"/>
    <property type="match status" value="1"/>
</dbReference>
<dbReference type="InterPro" id="IPR000092">
    <property type="entry name" value="Polyprenyl_synt"/>
</dbReference>
<evidence type="ECO:0000256" key="2">
    <source>
        <dbReference type="ARBA" id="ARBA00006706"/>
    </source>
</evidence>
<dbReference type="GO" id="GO:0046872">
    <property type="term" value="F:metal ion binding"/>
    <property type="evidence" value="ECO:0007669"/>
    <property type="project" value="UniProtKB-KW"/>
</dbReference>
<dbReference type="InterPro" id="IPR008949">
    <property type="entry name" value="Isoprenoid_synthase_dom_sf"/>
</dbReference>
<sequence>MLSSLKNELNLESMLAEVELRLLDYTKSDSEKSQYLSQYLIKKGGKRLRPLLVILCAEGRNEKDVIDVAVAAELIHTASLVHDDIVDDSPKRRGVDTINSLLSNSYAVLTGDFLFAKAFEILSKFQEKKVLETFTKAITAMSIAEIEQLSNKNNLKKTYKQYYSEIYGKTGALLSACCKSGGMIAGYREREIIALETYGKELGFSFQITDDLLDVAGNGDELGKPKFQDLKEGHITLPIINLLAKDGQLDVAETLKESSNIDFSVVSKLIKEGEVDEYCYNLAVAHVDNALKSIECFGNESQRDALNKLAKLTLNRSQ</sequence>
<dbReference type="GO" id="GO:0008299">
    <property type="term" value="P:isoprenoid biosynthetic process"/>
    <property type="evidence" value="ECO:0007669"/>
    <property type="project" value="InterPro"/>
</dbReference>
<reference evidence="7" key="1">
    <citation type="journal article" date="2013" name="Extremophiles">
        <title>Proteinivorax tanatarense gen. nov., sp. nov., an anaerobic, haloalkaliphilic, proteolytic bacterium isolated from a decaying algal bloom, and proposal of Proteinivoraceae fam. nov.</title>
        <authorList>
            <person name="Kevbrin V."/>
            <person name="Boltyanskaya Y."/>
            <person name="Zhilina T."/>
            <person name="Kolganova T."/>
            <person name="Lavrentjeva E."/>
            <person name="Kuznetsov B."/>
        </authorList>
    </citation>
    <scope>NUCLEOTIDE SEQUENCE</scope>
    <source>
        <strain evidence="7">Z-910T</strain>
    </source>
</reference>
<evidence type="ECO:0000256" key="1">
    <source>
        <dbReference type="ARBA" id="ARBA00001946"/>
    </source>
</evidence>
<evidence type="ECO:0000256" key="5">
    <source>
        <dbReference type="ARBA" id="ARBA00022842"/>
    </source>
</evidence>
<comment type="similarity">
    <text evidence="2 6">Belongs to the FPP/GGPP synthase family.</text>
</comment>
<evidence type="ECO:0000256" key="6">
    <source>
        <dbReference type="RuleBase" id="RU004466"/>
    </source>
</evidence>
<dbReference type="CDD" id="cd00685">
    <property type="entry name" value="Trans_IPPS_HT"/>
    <property type="match status" value="1"/>
</dbReference>